<gene>
    <name evidence="1" type="ORF">HPB47_002026</name>
</gene>
<feature type="non-terminal residue" evidence="1">
    <location>
        <position position="140"/>
    </location>
</feature>
<evidence type="ECO:0000313" key="2">
    <source>
        <dbReference type="Proteomes" id="UP000805193"/>
    </source>
</evidence>
<dbReference type="EMBL" id="JABSTQ010010268">
    <property type="protein sequence ID" value="KAG0422133.1"/>
    <property type="molecule type" value="Genomic_DNA"/>
</dbReference>
<keyword evidence="2" id="KW-1185">Reference proteome</keyword>
<protein>
    <submittedName>
        <fullName evidence="1">Uncharacterized protein</fullName>
    </submittedName>
</protein>
<comment type="caution">
    <text evidence="1">The sequence shown here is derived from an EMBL/GenBank/DDBJ whole genome shotgun (WGS) entry which is preliminary data.</text>
</comment>
<dbReference type="Proteomes" id="UP000805193">
    <property type="component" value="Unassembled WGS sequence"/>
</dbReference>
<evidence type="ECO:0000313" key="1">
    <source>
        <dbReference type="EMBL" id="KAG0422133.1"/>
    </source>
</evidence>
<reference evidence="1 2" key="1">
    <citation type="journal article" date="2020" name="Cell">
        <title>Large-Scale Comparative Analyses of Tick Genomes Elucidate Their Genetic Diversity and Vector Capacities.</title>
        <authorList>
            <consortium name="Tick Genome and Microbiome Consortium (TIGMIC)"/>
            <person name="Jia N."/>
            <person name="Wang J."/>
            <person name="Shi W."/>
            <person name="Du L."/>
            <person name="Sun Y."/>
            <person name="Zhan W."/>
            <person name="Jiang J.F."/>
            <person name="Wang Q."/>
            <person name="Zhang B."/>
            <person name="Ji P."/>
            <person name="Bell-Sakyi L."/>
            <person name="Cui X.M."/>
            <person name="Yuan T.T."/>
            <person name="Jiang B.G."/>
            <person name="Yang W.F."/>
            <person name="Lam T.T."/>
            <person name="Chang Q.C."/>
            <person name="Ding S.J."/>
            <person name="Wang X.J."/>
            <person name="Zhu J.G."/>
            <person name="Ruan X.D."/>
            <person name="Zhao L."/>
            <person name="Wei J.T."/>
            <person name="Ye R.Z."/>
            <person name="Que T.C."/>
            <person name="Du C.H."/>
            <person name="Zhou Y.H."/>
            <person name="Cheng J.X."/>
            <person name="Dai P.F."/>
            <person name="Guo W.B."/>
            <person name="Han X.H."/>
            <person name="Huang E.J."/>
            <person name="Li L.F."/>
            <person name="Wei W."/>
            <person name="Gao Y.C."/>
            <person name="Liu J.Z."/>
            <person name="Shao H.Z."/>
            <person name="Wang X."/>
            <person name="Wang C.C."/>
            <person name="Yang T.C."/>
            <person name="Huo Q.B."/>
            <person name="Li W."/>
            <person name="Chen H.Y."/>
            <person name="Chen S.E."/>
            <person name="Zhou L.G."/>
            <person name="Ni X.B."/>
            <person name="Tian J.H."/>
            <person name="Sheng Y."/>
            <person name="Liu T."/>
            <person name="Pan Y.S."/>
            <person name="Xia L.Y."/>
            <person name="Li J."/>
            <person name="Zhao F."/>
            <person name="Cao W.C."/>
        </authorList>
    </citation>
    <scope>NUCLEOTIDE SEQUENCE [LARGE SCALE GENOMIC DNA]</scope>
    <source>
        <strain evidence="1">Iper-2018</strain>
    </source>
</reference>
<name>A0AC60PMD0_IXOPE</name>
<organism evidence="1 2">
    <name type="scientific">Ixodes persulcatus</name>
    <name type="common">Taiga tick</name>
    <dbReference type="NCBI Taxonomy" id="34615"/>
    <lineage>
        <taxon>Eukaryota</taxon>
        <taxon>Metazoa</taxon>
        <taxon>Ecdysozoa</taxon>
        <taxon>Arthropoda</taxon>
        <taxon>Chelicerata</taxon>
        <taxon>Arachnida</taxon>
        <taxon>Acari</taxon>
        <taxon>Parasitiformes</taxon>
        <taxon>Ixodida</taxon>
        <taxon>Ixodoidea</taxon>
        <taxon>Ixodidae</taxon>
        <taxon>Ixodinae</taxon>
        <taxon>Ixodes</taxon>
    </lineage>
</organism>
<proteinExistence type="predicted"/>
<accession>A0AC60PMD0</accession>
<sequence length="140" mass="16255">MMGLKCGLDELFLAAFATKMATKSPMERRGMLLLDEIQIRKELAVNSKTMTYFGYVDHEQEDGDCKELAHYVLVFAFEPFADSYLQSAAVFCVKRVRRGGNDFQVIKDAVKWLDTWEEKRVSENIHKNFYLTPFIAERLK</sequence>